<dbReference type="Proteomes" id="UP000276133">
    <property type="component" value="Unassembled WGS sequence"/>
</dbReference>
<reference evidence="1 2" key="1">
    <citation type="journal article" date="2018" name="Sci. Rep.">
        <title>Genomic signatures of local adaptation to the degree of environmental predictability in rotifers.</title>
        <authorList>
            <person name="Franch-Gras L."/>
            <person name="Hahn C."/>
            <person name="Garcia-Roger E.M."/>
            <person name="Carmona M.J."/>
            <person name="Serra M."/>
            <person name="Gomez A."/>
        </authorList>
    </citation>
    <scope>NUCLEOTIDE SEQUENCE [LARGE SCALE GENOMIC DNA]</scope>
    <source>
        <strain evidence="1">HYR1</strain>
    </source>
</reference>
<comment type="caution">
    <text evidence="1">The sequence shown here is derived from an EMBL/GenBank/DDBJ whole genome shotgun (WGS) entry which is preliminary data.</text>
</comment>
<dbReference type="EMBL" id="REGN01007731">
    <property type="protein sequence ID" value="RNA05411.1"/>
    <property type="molecule type" value="Genomic_DNA"/>
</dbReference>
<evidence type="ECO:0000313" key="2">
    <source>
        <dbReference type="Proteomes" id="UP000276133"/>
    </source>
</evidence>
<proteinExistence type="predicted"/>
<name>A0A3M7Q386_BRAPC</name>
<gene>
    <name evidence="1" type="ORF">BpHYR1_043729</name>
</gene>
<protein>
    <submittedName>
        <fullName evidence="1">Uncharacterized protein</fullName>
    </submittedName>
</protein>
<evidence type="ECO:0000313" key="1">
    <source>
        <dbReference type="EMBL" id="RNA05411.1"/>
    </source>
</evidence>
<sequence>MTRIKILYKIFLYLYWIKRSWIFLVGILKKKKKSGLGLDLIILILNFEKYWLREKFLKIAIFSDYRKITLTLPSKQHPAPLIKGTKNP</sequence>
<dbReference type="AlphaFoldDB" id="A0A3M7Q386"/>
<organism evidence="1 2">
    <name type="scientific">Brachionus plicatilis</name>
    <name type="common">Marine rotifer</name>
    <name type="synonym">Brachionus muelleri</name>
    <dbReference type="NCBI Taxonomy" id="10195"/>
    <lineage>
        <taxon>Eukaryota</taxon>
        <taxon>Metazoa</taxon>
        <taxon>Spiralia</taxon>
        <taxon>Gnathifera</taxon>
        <taxon>Rotifera</taxon>
        <taxon>Eurotatoria</taxon>
        <taxon>Monogononta</taxon>
        <taxon>Pseudotrocha</taxon>
        <taxon>Ploima</taxon>
        <taxon>Brachionidae</taxon>
        <taxon>Brachionus</taxon>
    </lineage>
</organism>
<keyword evidence="2" id="KW-1185">Reference proteome</keyword>
<accession>A0A3M7Q386</accession>